<evidence type="ECO:0000259" key="1">
    <source>
        <dbReference type="Pfam" id="PF01936"/>
    </source>
</evidence>
<dbReference type="GO" id="GO:0004540">
    <property type="term" value="F:RNA nuclease activity"/>
    <property type="evidence" value="ECO:0007669"/>
    <property type="project" value="InterPro"/>
</dbReference>
<dbReference type="InterPro" id="IPR021139">
    <property type="entry name" value="NYN"/>
</dbReference>
<dbReference type="PANTHER" id="PTHR35811:SF1">
    <property type="entry name" value="HTH OST-TYPE DOMAIN-CONTAINING PROTEIN"/>
    <property type="match status" value="1"/>
</dbReference>
<proteinExistence type="predicted"/>
<accession>A0A7L5AKW2</accession>
<evidence type="ECO:0000313" key="3">
    <source>
        <dbReference type="Proteomes" id="UP000464507"/>
    </source>
</evidence>
<feature type="domain" description="NYN" evidence="1">
    <location>
        <begin position="10"/>
        <end position="172"/>
    </location>
</feature>
<dbReference type="Gene3D" id="3.40.50.1010">
    <property type="entry name" value="5'-nuclease"/>
    <property type="match status" value="1"/>
</dbReference>
<evidence type="ECO:0000313" key="2">
    <source>
        <dbReference type="EMBL" id="QHO68949.1"/>
    </source>
</evidence>
<gene>
    <name evidence="2" type="ORF">BHD05_04130</name>
</gene>
<dbReference type="EMBL" id="CP017146">
    <property type="protein sequence ID" value="QHO68949.1"/>
    <property type="molecule type" value="Genomic_DNA"/>
</dbReference>
<dbReference type="PANTHER" id="PTHR35811">
    <property type="entry name" value="SLR1870 PROTEIN"/>
    <property type="match status" value="1"/>
</dbReference>
<dbReference type="RefSeq" id="WP_161885311.1">
    <property type="nucleotide sequence ID" value="NZ_CP017146.1"/>
</dbReference>
<reference evidence="2 3" key="1">
    <citation type="submission" date="2016-09" db="EMBL/GenBank/DDBJ databases">
        <title>Complete genome sequence of microbes from the polar regions.</title>
        <authorList>
            <person name="Liao L."/>
            <person name="Chen B."/>
        </authorList>
    </citation>
    <scope>NUCLEOTIDE SEQUENCE [LARGE SCALE GENOMIC DNA]</scope>
    <source>
        <strain evidence="2 3">ZS314</strain>
    </source>
</reference>
<keyword evidence="3" id="KW-1185">Reference proteome</keyword>
<dbReference type="OrthoDB" id="2379772at2"/>
<dbReference type="AlphaFoldDB" id="A0A7L5AKW2"/>
<protein>
    <recommendedName>
        <fullName evidence="1">NYN domain-containing protein</fullName>
    </recommendedName>
</protein>
<dbReference type="CDD" id="cd11297">
    <property type="entry name" value="PIN_LabA-like_N_1"/>
    <property type="match status" value="1"/>
</dbReference>
<name>A0A7L5AKW2_9MICO</name>
<dbReference type="Pfam" id="PF01936">
    <property type="entry name" value="NYN"/>
    <property type="match status" value="1"/>
</dbReference>
<dbReference type="KEGG" id="mant:BHD05_04130"/>
<dbReference type="Proteomes" id="UP000464507">
    <property type="component" value="Chromosome"/>
</dbReference>
<sequence length="417" mass="44781">MDDPVGRRDIAVFIDMENLFGGYGADVSGVPLSRILNEIHAEVKSLEVGSLAATTRAYANWGFKGMTTYHREVLENGVEPVHIFSNDGRASANHDGRRKNAADIQLVVDALTVAVEAPWVKVFVIVSGDGDFVPLVRRLQYLGKVVIGVGLSDGRAGGVSKLLRTVVDHFLEVRVGEDLLSPVPPVARAKADATATKPAAAALSSVPSDRIPSLKEYVATVVQLTKSHPNALKSGAVDGAVMGGLLRRRWPRVTYSDFDYRTLGSFIEDACKLPMFRPNVANASPTATPQPTTVTPPSLRAELEAVPPRISYPEIGPLTKVLTELTLQFEPLPFDDLSDRVGGELSDVPAEQIRLALRLLLSVGAFSEVGMDGLNLSGDVASVEDGISLVLDDAQRRARTIDRSVTKAEVEAALFPE</sequence>
<organism evidence="2 3">
    <name type="scientific">Marisediminicola antarctica</name>
    <dbReference type="NCBI Taxonomy" id="674079"/>
    <lineage>
        <taxon>Bacteria</taxon>
        <taxon>Bacillati</taxon>
        <taxon>Actinomycetota</taxon>
        <taxon>Actinomycetes</taxon>
        <taxon>Micrococcales</taxon>
        <taxon>Microbacteriaceae</taxon>
        <taxon>Marisediminicola</taxon>
    </lineage>
</organism>